<dbReference type="HAMAP" id="MF_01345_B">
    <property type="entry name" value="Ribosomal_uS17_B"/>
    <property type="match status" value="1"/>
</dbReference>
<evidence type="ECO:0000256" key="5">
    <source>
        <dbReference type="ARBA" id="ARBA00023274"/>
    </source>
</evidence>
<dbReference type="InterPro" id="IPR019984">
    <property type="entry name" value="Ribosomal_uS17_bact/chlr"/>
</dbReference>
<dbReference type="SUPFAM" id="SSF50249">
    <property type="entry name" value="Nucleic acid-binding proteins"/>
    <property type="match status" value="1"/>
</dbReference>
<dbReference type="STRING" id="1479485.DA73_0229815"/>
<dbReference type="GO" id="GO:0006412">
    <property type="term" value="P:translation"/>
    <property type="evidence" value="ECO:0007669"/>
    <property type="project" value="UniProtKB-UniRule"/>
</dbReference>
<dbReference type="PROSITE" id="PS00056">
    <property type="entry name" value="RIBOSOMAL_S17"/>
    <property type="match status" value="1"/>
</dbReference>
<dbReference type="PANTHER" id="PTHR10744">
    <property type="entry name" value="40S RIBOSOMAL PROTEIN S11 FAMILY MEMBER"/>
    <property type="match status" value="1"/>
</dbReference>
<reference evidence="9" key="1">
    <citation type="journal article" date="2015" name="Genome Announc.">
        <title>Draft Genome Sequence of Tolypothrix boutellei Strain VB521301.</title>
        <authorList>
            <person name="Chandrababunaidu M.M."/>
            <person name="Singh D."/>
            <person name="Sen D."/>
            <person name="Bhan S."/>
            <person name="Das S."/>
            <person name="Gupta A."/>
            <person name="Adhikary S.P."/>
            <person name="Tripathy S."/>
        </authorList>
    </citation>
    <scope>NUCLEOTIDE SEQUENCE</scope>
    <source>
        <strain evidence="9">VB521301</strain>
    </source>
</reference>
<dbReference type="InterPro" id="IPR019979">
    <property type="entry name" value="Ribosomal_uS17_CS"/>
</dbReference>
<evidence type="ECO:0000256" key="7">
    <source>
        <dbReference type="RuleBase" id="RU003872"/>
    </source>
</evidence>
<evidence type="ECO:0000256" key="6">
    <source>
        <dbReference type="HAMAP-Rule" id="MF_01345"/>
    </source>
</evidence>
<dbReference type="InterPro" id="IPR000266">
    <property type="entry name" value="Ribosomal_uS17"/>
</dbReference>
<keyword evidence="2 6" id="KW-0699">rRNA-binding</keyword>
<evidence type="ECO:0000313" key="9">
    <source>
        <dbReference type="EMBL" id="KIE08723.1"/>
    </source>
</evidence>
<dbReference type="PRINTS" id="PR00973">
    <property type="entry name" value="RIBOSOMALS17"/>
</dbReference>
<evidence type="ECO:0000256" key="3">
    <source>
        <dbReference type="ARBA" id="ARBA00022884"/>
    </source>
</evidence>
<comment type="subunit">
    <text evidence="6">Part of the 30S ribosomal subunit.</text>
</comment>
<dbReference type="GO" id="GO:0022627">
    <property type="term" value="C:cytosolic small ribosomal subunit"/>
    <property type="evidence" value="ECO:0007669"/>
    <property type="project" value="UniProtKB-UniRule"/>
</dbReference>
<dbReference type="NCBIfam" id="TIGR03635">
    <property type="entry name" value="uS17_bact"/>
    <property type="match status" value="1"/>
</dbReference>
<dbReference type="GO" id="GO:0019843">
    <property type="term" value="F:rRNA binding"/>
    <property type="evidence" value="ECO:0007669"/>
    <property type="project" value="UniProtKB-UniRule"/>
</dbReference>
<dbReference type="Gene3D" id="2.40.50.140">
    <property type="entry name" value="Nucleic acid-binding proteins"/>
    <property type="match status" value="1"/>
</dbReference>
<dbReference type="InterPro" id="IPR012340">
    <property type="entry name" value="NA-bd_OB-fold"/>
</dbReference>
<comment type="caution">
    <text evidence="9">The sequence shown here is derived from an EMBL/GenBank/DDBJ whole genome shotgun (WGS) entry which is preliminary data.</text>
</comment>
<protein>
    <recommendedName>
        <fullName evidence="6">Small ribosomal subunit protein uS17</fullName>
    </recommendedName>
</protein>
<keyword evidence="10" id="KW-1185">Reference proteome</keyword>
<evidence type="ECO:0000313" key="10">
    <source>
        <dbReference type="Proteomes" id="UP000029738"/>
    </source>
</evidence>
<comment type="similarity">
    <text evidence="1 6 7">Belongs to the universal ribosomal protein uS17 family.</text>
</comment>
<dbReference type="AlphaFoldDB" id="A0A0C1QYJ1"/>
<name>A0A0C1QYJ1_9CYAN</name>
<evidence type="ECO:0000256" key="4">
    <source>
        <dbReference type="ARBA" id="ARBA00022980"/>
    </source>
</evidence>
<evidence type="ECO:0000256" key="1">
    <source>
        <dbReference type="ARBA" id="ARBA00010254"/>
    </source>
</evidence>
<sequence>MAVKERVGLVVSDKMQKTVVVAVENRSPHPKYGKIVVKTRRYKAHDEENKCKIGDRVRIQETRPLSKTKRWTVTEILTTKNAELTK</sequence>
<dbReference type="EMBL" id="JHEG04000001">
    <property type="protein sequence ID" value="KAF3885610.1"/>
    <property type="molecule type" value="Genomic_DNA"/>
</dbReference>
<dbReference type="Proteomes" id="UP000029738">
    <property type="component" value="Unassembled WGS sequence"/>
</dbReference>
<keyword evidence="3 6" id="KW-0694">RNA-binding</keyword>
<accession>A0A0C1QYJ1</accession>
<organism evidence="9">
    <name type="scientific">Tolypothrix bouteillei VB521301</name>
    <dbReference type="NCBI Taxonomy" id="1479485"/>
    <lineage>
        <taxon>Bacteria</taxon>
        <taxon>Bacillati</taxon>
        <taxon>Cyanobacteriota</taxon>
        <taxon>Cyanophyceae</taxon>
        <taxon>Nostocales</taxon>
        <taxon>Tolypothrichaceae</taxon>
        <taxon>Tolypothrix</taxon>
    </lineage>
</organism>
<dbReference type="OrthoDB" id="9811714at2"/>
<dbReference type="GO" id="GO:0003735">
    <property type="term" value="F:structural constituent of ribosome"/>
    <property type="evidence" value="ECO:0007669"/>
    <property type="project" value="UniProtKB-UniRule"/>
</dbReference>
<gene>
    <name evidence="6 8" type="primary">rpsQ</name>
    <name evidence="6" type="synonym">rps17</name>
    <name evidence="9" type="ORF">DA73_0229815</name>
    <name evidence="8" type="ORF">DA73_0400009150</name>
</gene>
<keyword evidence="4 6" id="KW-0689">Ribosomal protein</keyword>
<dbReference type="NCBIfam" id="NF004123">
    <property type="entry name" value="PRK05610.1"/>
    <property type="match status" value="1"/>
</dbReference>
<evidence type="ECO:0000256" key="2">
    <source>
        <dbReference type="ARBA" id="ARBA00022730"/>
    </source>
</evidence>
<comment type="function">
    <text evidence="6">One of the primary rRNA binding proteins, it binds specifically to the 5'-end of 16S ribosomal RNA.</text>
</comment>
<dbReference type="FunFam" id="2.40.50.140:FF:000123">
    <property type="entry name" value="30S ribosomal protein S17"/>
    <property type="match status" value="1"/>
</dbReference>
<proteinExistence type="inferred from homology"/>
<dbReference type="RefSeq" id="WP_038080296.1">
    <property type="nucleotide sequence ID" value="NZ_JHEG04000001.1"/>
</dbReference>
<dbReference type="PANTHER" id="PTHR10744:SF1">
    <property type="entry name" value="SMALL RIBOSOMAL SUBUNIT PROTEIN US17M"/>
    <property type="match status" value="1"/>
</dbReference>
<keyword evidence="5 6" id="KW-0687">Ribonucleoprotein</keyword>
<evidence type="ECO:0000313" key="8">
    <source>
        <dbReference type="EMBL" id="KAF3885610.1"/>
    </source>
</evidence>
<dbReference type="EMBL" id="JHEG02000058">
    <property type="protein sequence ID" value="KIE08723.1"/>
    <property type="molecule type" value="Genomic_DNA"/>
</dbReference>
<reference evidence="8" key="2">
    <citation type="submission" date="2019-11" db="EMBL/GenBank/DDBJ databases">
        <title>Improved Assembly of Tolypothrix boutellei genome.</title>
        <authorList>
            <person name="Sarangi A.N."/>
            <person name="Mukherjee M."/>
            <person name="Ghosh S."/>
            <person name="Singh D."/>
            <person name="Das A."/>
            <person name="Kant S."/>
            <person name="Prusty A."/>
            <person name="Tripathy S."/>
        </authorList>
    </citation>
    <scope>NUCLEOTIDE SEQUENCE</scope>
    <source>
        <strain evidence="8">VB521301</strain>
    </source>
</reference>
<dbReference type="Pfam" id="PF00366">
    <property type="entry name" value="Ribosomal_S17"/>
    <property type="match status" value="1"/>
</dbReference>
<dbReference type="CDD" id="cd00364">
    <property type="entry name" value="Ribosomal_uS17"/>
    <property type="match status" value="1"/>
</dbReference>